<dbReference type="Proteomes" id="UP000242450">
    <property type="component" value="Chromosome 24"/>
</dbReference>
<evidence type="ECO:0000313" key="3">
    <source>
        <dbReference type="Proteomes" id="UP000242450"/>
    </source>
</evidence>
<feature type="compositionally biased region" description="Low complexity" evidence="1">
    <location>
        <begin position="76"/>
        <end position="98"/>
    </location>
</feature>
<organism evidence="2 3">
    <name type="scientific">Cervus elaphus hippelaphus</name>
    <name type="common">European red deer</name>
    <dbReference type="NCBI Taxonomy" id="46360"/>
    <lineage>
        <taxon>Eukaryota</taxon>
        <taxon>Metazoa</taxon>
        <taxon>Chordata</taxon>
        <taxon>Craniata</taxon>
        <taxon>Vertebrata</taxon>
        <taxon>Euteleostomi</taxon>
        <taxon>Mammalia</taxon>
        <taxon>Eutheria</taxon>
        <taxon>Laurasiatheria</taxon>
        <taxon>Artiodactyla</taxon>
        <taxon>Ruminantia</taxon>
        <taxon>Pecora</taxon>
        <taxon>Cervidae</taxon>
        <taxon>Cervinae</taxon>
        <taxon>Cervus</taxon>
    </lineage>
</organism>
<evidence type="ECO:0000256" key="1">
    <source>
        <dbReference type="SAM" id="MobiDB-lite"/>
    </source>
</evidence>
<keyword evidence="3" id="KW-1185">Reference proteome</keyword>
<accession>A0A212CA83</accession>
<sequence>MKGRQRRAGSRGPPSSCRSSAWSWSPPSMTGAKRNSSGACRAALSRSRSSLWSGPARWSRSLWLRSWLGTSPRSNMATSSLPTASSSRATTSRLMRAP</sequence>
<evidence type="ECO:0000313" key="2">
    <source>
        <dbReference type="EMBL" id="OWK02842.1"/>
    </source>
</evidence>
<gene>
    <name evidence="2" type="ORF">Celaphus_00010635</name>
</gene>
<feature type="region of interest" description="Disordered" evidence="1">
    <location>
        <begin position="70"/>
        <end position="98"/>
    </location>
</feature>
<comment type="caution">
    <text evidence="2">The sequence shown here is derived from an EMBL/GenBank/DDBJ whole genome shotgun (WGS) entry which is preliminary data.</text>
</comment>
<name>A0A212CA83_CEREH</name>
<proteinExistence type="predicted"/>
<feature type="region of interest" description="Disordered" evidence="1">
    <location>
        <begin position="1"/>
        <end position="36"/>
    </location>
</feature>
<protein>
    <submittedName>
        <fullName evidence="2">Uncharacterized protein</fullName>
    </submittedName>
</protein>
<dbReference type="EMBL" id="MKHE01000024">
    <property type="protein sequence ID" value="OWK02842.1"/>
    <property type="molecule type" value="Genomic_DNA"/>
</dbReference>
<reference evidence="2 3" key="1">
    <citation type="journal article" date="2018" name="Mol. Genet. Genomics">
        <title>The red deer Cervus elaphus genome CerEla1.0: sequencing, annotating, genes, and chromosomes.</title>
        <authorList>
            <person name="Bana N.A."/>
            <person name="Nyiri A."/>
            <person name="Nagy J."/>
            <person name="Frank K."/>
            <person name="Nagy T."/>
            <person name="Steger V."/>
            <person name="Schiller M."/>
            <person name="Lakatos P."/>
            <person name="Sugar L."/>
            <person name="Horn P."/>
            <person name="Barta E."/>
            <person name="Orosz L."/>
        </authorList>
    </citation>
    <scope>NUCLEOTIDE SEQUENCE [LARGE SCALE GENOMIC DNA]</scope>
    <source>
        <strain evidence="2">Hungarian</strain>
    </source>
</reference>
<feature type="compositionally biased region" description="Low complexity" evidence="1">
    <location>
        <begin position="10"/>
        <end position="28"/>
    </location>
</feature>
<dbReference type="AlphaFoldDB" id="A0A212CA83"/>